<reference evidence="11 12" key="1">
    <citation type="submission" date="2018-05" db="EMBL/GenBank/DDBJ databases">
        <authorList>
            <person name="Goeker M."/>
            <person name="Huntemann M."/>
            <person name="Clum A."/>
            <person name="Pillay M."/>
            <person name="Palaniappan K."/>
            <person name="Varghese N."/>
            <person name="Mikhailova N."/>
            <person name="Stamatis D."/>
            <person name="Reddy T."/>
            <person name="Daum C."/>
            <person name="Shapiro N."/>
            <person name="Ivanova N."/>
            <person name="Kyrpides N."/>
            <person name="Woyke T."/>
        </authorList>
    </citation>
    <scope>NUCLEOTIDE SEQUENCE [LARGE SCALE GENOMIC DNA]</scope>
    <source>
        <strain evidence="11 12">DSM 26524</strain>
    </source>
</reference>
<evidence type="ECO:0000259" key="10">
    <source>
        <dbReference type="PROSITE" id="PS00794"/>
    </source>
</evidence>
<dbReference type="NCBIfam" id="TIGR00525">
    <property type="entry name" value="folB"/>
    <property type="match status" value="1"/>
</dbReference>
<dbReference type="RefSeq" id="WP_109624178.1">
    <property type="nucleotide sequence ID" value="NZ_CABJAT010000001.1"/>
</dbReference>
<dbReference type="EC" id="4.1.2.25" evidence="9"/>
<keyword evidence="5" id="KW-0547">Nucleotide-binding</keyword>
<evidence type="ECO:0000256" key="3">
    <source>
        <dbReference type="ARBA" id="ARBA00009640"/>
    </source>
</evidence>
<keyword evidence="12" id="KW-1185">Reference proteome</keyword>
<dbReference type="GO" id="GO:0004150">
    <property type="term" value="F:dihydroneopterin aldolase activity"/>
    <property type="evidence" value="ECO:0007669"/>
    <property type="project" value="UniProtKB-UniRule"/>
</dbReference>
<dbReference type="InterPro" id="IPR006157">
    <property type="entry name" value="FolB_dom"/>
</dbReference>
<comment type="function">
    <text evidence="9">Catalyzes the conversion of 7,8-dihydroneopterin to 6-hydroxymethyl-7,8-dihydropterin.</text>
</comment>
<evidence type="ECO:0000256" key="2">
    <source>
        <dbReference type="ARBA" id="ARBA00005051"/>
    </source>
</evidence>
<dbReference type="EMBL" id="QGGY01000001">
    <property type="protein sequence ID" value="PWJ78728.1"/>
    <property type="molecule type" value="Genomic_DNA"/>
</dbReference>
<dbReference type="NCBIfam" id="TIGR00526">
    <property type="entry name" value="folB_dom"/>
    <property type="match status" value="1"/>
</dbReference>
<feature type="domain" description="7,8-dihydro-6-hydroxymethylpterin-pyrophosphokinase" evidence="10">
    <location>
        <begin position="206"/>
        <end position="217"/>
    </location>
</feature>
<comment type="catalytic activity">
    <reaction evidence="9">
        <text>7,8-dihydroneopterin = 6-hydroxymethyl-7,8-dihydropterin + glycolaldehyde</text>
        <dbReference type="Rhea" id="RHEA:10540"/>
        <dbReference type="ChEBI" id="CHEBI:17001"/>
        <dbReference type="ChEBI" id="CHEBI:17071"/>
        <dbReference type="ChEBI" id="CHEBI:44841"/>
        <dbReference type="EC" id="4.1.2.25"/>
    </reaction>
</comment>
<dbReference type="GO" id="GO:0003848">
    <property type="term" value="F:2-amino-4-hydroxy-6-hydroxymethyldihydropteridine diphosphokinase activity"/>
    <property type="evidence" value="ECO:0007669"/>
    <property type="project" value="UniProtKB-EC"/>
</dbReference>
<gene>
    <name evidence="11" type="ORF">C7383_10196</name>
</gene>
<dbReference type="NCBIfam" id="TIGR01498">
    <property type="entry name" value="folK"/>
    <property type="match status" value="1"/>
</dbReference>
<keyword evidence="6" id="KW-0418">Kinase</keyword>
<evidence type="ECO:0000256" key="1">
    <source>
        <dbReference type="ARBA" id="ARBA00000198"/>
    </source>
</evidence>
<dbReference type="Pfam" id="PF01288">
    <property type="entry name" value="HPPK"/>
    <property type="match status" value="1"/>
</dbReference>
<comment type="pathway">
    <text evidence="2">Cofactor biosynthesis; tetrahydrofolate biosynthesis; 2-amino-4-hydroxy-6-hydroxymethyl-7,8-dihydropteridine diphosphate from 7,8-dihydroneopterin triphosphate: step 4/4.</text>
</comment>
<dbReference type="GO" id="GO:0005524">
    <property type="term" value="F:ATP binding"/>
    <property type="evidence" value="ECO:0007669"/>
    <property type="project" value="UniProtKB-KW"/>
</dbReference>
<dbReference type="PROSITE" id="PS00794">
    <property type="entry name" value="HPPK"/>
    <property type="match status" value="1"/>
</dbReference>
<dbReference type="SMART" id="SM00905">
    <property type="entry name" value="FolB"/>
    <property type="match status" value="1"/>
</dbReference>
<keyword evidence="4" id="KW-0808">Transferase</keyword>
<accession>A0AB73T907</accession>
<dbReference type="PANTHER" id="PTHR43071:SF1">
    <property type="entry name" value="2-AMINO-4-HYDROXY-6-HYDROXYMETHYLDIHYDROPTERIDINE PYROPHOSPHOKINASE"/>
    <property type="match status" value="1"/>
</dbReference>
<dbReference type="InterPro" id="IPR006156">
    <property type="entry name" value="Dihydroneopterin_aldolase"/>
</dbReference>
<dbReference type="Gene3D" id="3.30.1130.10">
    <property type="match status" value="1"/>
</dbReference>
<dbReference type="Gene3D" id="3.30.70.560">
    <property type="entry name" value="7,8-Dihydro-6-hydroxymethylpterin-pyrophosphokinase HPPK"/>
    <property type="match status" value="1"/>
</dbReference>
<evidence type="ECO:0000256" key="6">
    <source>
        <dbReference type="ARBA" id="ARBA00022777"/>
    </source>
</evidence>
<keyword evidence="7" id="KW-0067">ATP-binding</keyword>
<keyword evidence="9" id="KW-0456">Lyase</keyword>
<dbReference type="Pfam" id="PF02152">
    <property type="entry name" value="FolB"/>
    <property type="match status" value="1"/>
</dbReference>
<dbReference type="SUPFAM" id="SSF55620">
    <property type="entry name" value="Tetrahydrobiopterin biosynthesis enzymes-like"/>
    <property type="match status" value="1"/>
</dbReference>
<evidence type="ECO:0000256" key="8">
    <source>
        <dbReference type="ARBA" id="ARBA00022909"/>
    </source>
</evidence>
<dbReference type="EC" id="2.7.6.3" evidence="9"/>
<dbReference type="CDD" id="cd00534">
    <property type="entry name" value="DHNA_DHNTPE"/>
    <property type="match status" value="1"/>
</dbReference>
<comment type="catalytic activity">
    <reaction evidence="1">
        <text>6-hydroxymethyl-7,8-dihydropterin + ATP = (7,8-dihydropterin-6-yl)methyl diphosphate + AMP + H(+)</text>
        <dbReference type="Rhea" id="RHEA:11412"/>
        <dbReference type="ChEBI" id="CHEBI:15378"/>
        <dbReference type="ChEBI" id="CHEBI:30616"/>
        <dbReference type="ChEBI" id="CHEBI:44841"/>
        <dbReference type="ChEBI" id="CHEBI:72950"/>
        <dbReference type="ChEBI" id="CHEBI:456215"/>
        <dbReference type="EC" id="2.7.6.3"/>
    </reaction>
</comment>
<sequence length="271" mass="31240">MDKIKIKDLEVFCNHGVYKEETVLGQKFVVNLTMFTEMRRAGKTDDLEYSVDYGNVSQFITDFMKKNTFKLIEAVAESLAEELLLHYPLVKKVRLEVKKPWAPVHLPLDTVSVEIERGWHMAYIAIGSNMGDKEAYLNKAVESLKMLHGCEVLKVSDYIVTEPYGGVEQDEFLNGALLLKTLFTPYELLDELHVIEQSAGRERIVHWGPRTLDLDILFYDDMILDTEELTIPHAEIALRDFVLEPMDQIAPCFRHPVLNKTIRQLRRELNG</sequence>
<dbReference type="GO" id="GO:0046656">
    <property type="term" value="P:folic acid biosynthetic process"/>
    <property type="evidence" value="ECO:0007669"/>
    <property type="project" value="UniProtKB-UniRule"/>
</dbReference>
<dbReference type="InterPro" id="IPR043133">
    <property type="entry name" value="GTP-CH-I_C/QueF"/>
</dbReference>
<proteinExistence type="inferred from homology"/>
<comment type="similarity">
    <text evidence="9">Belongs to the DHNA family.</text>
</comment>
<organism evidence="11 12">
    <name type="scientific">Murimonas intestini</name>
    <dbReference type="NCBI Taxonomy" id="1337051"/>
    <lineage>
        <taxon>Bacteria</taxon>
        <taxon>Bacillati</taxon>
        <taxon>Bacillota</taxon>
        <taxon>Clostridia</taxon>
        <taxon>Lachnospirales</taxon>
        <taxon>Lachnospiraceae</taxon>
        <taxon>Murimonas</taxon>
    </lineage>
</organism>
<evidence type="ECO:0000256" key="4">
    <source>
        <dbReference type="ARBA" id="ARBA00022679"/>
    </source>
</evidence>
<dbReference type="GO" id="GO:0016301">
    <property type="term" value="F:kinase activity"/>
    <property type="evidence" value="ECO:0007669"/>
    <property type="project" value="UniProtKB-KW"/>
</dbReference>
<comment type="caution">
    <text evidence="11">The sequence shown here is derived from an EMBL/GenBank/DDBJ whole genome shotgun (WGS) entry which is preliminary data.</text>
</comment>
<comment type="similarity">
    <text evidence="3">In the N-terminal section; belongs to the DHNA family.</text>
</comment>
<protein>
    <recommendedName>
        <fullName evidence="9">Bifunctional folate synthesis protein</fullName>
    </recommendedName>
    <domain>
        <recommendedName>
            <fullName evidence="9">Dihydroneopterin aldolase</fullName>
            <shortName evidence="9">DHNA</shortName>
            <ecNumber evidence="9">4.1.2.25</ecNumber>
        </recommendedName>
        <alternativeName>
            <fullName evidence="9">7,8-dihydroneopterin aldolase</fullName>
        </alternativeName>
    </domain>
    <domain>
        <recommendedName>
            <fullName evidence="9">2-amino-4-hydroxy-6-hydroxymethyldihydropteridine pyrophosphokinase</fullName>
            <ecNumber evidence="9">2.7.6.3</ecNumber>
        </recommendedName>
        <alternativeName>
            <fullName evidence="9">6-hydroxymethyl-7,8-dihydropterin pyrophosphokinase</fullName>
            <shortName evidence="9">PPPK</shortName>
        </alternativeName>
        <alternativeName>
            <fullName evidence="9">7,8-dihydro-6-hydroxymethylpterin pyrophosphokinase</fullName>
            <shortName evidence="9">HPPK</shortName>
        </alternativeName>
    </domain>
</protein>
<dbReference type="CDD" id="cd00483">
    <property type="entry name" value="HPPK"/>
    <property type="match status" value="1"/>
</dbReference>
<evidence type="ECO:0000256" key="5">
    <source>
        <dbReference type="ARBA" id="ARBA00022741"/>
    </source>
</evidence>
<keyword evidence="8 9" id="KW-0289">Folate biosynthesis</keyword>
<dbReference type="PANTHER" id="PTHR43071">
    <property type="entry name" value="2-AMINO-4-HYDROXY-6-HYDROXYMETHYLDIHYDROPTERIDINE PYROPHOSPHOKINASE"/>
    <property type="match status" value="1"/>
</dbReference>
<dbReference type="InterPro" id="IPR000550">
    <property type="entry name" value="Hppk"/>
</dbReference>
<dbReference type="SUPFAM" id="SSF55083">
    <property type="entry name" value="6-hydroxymethyl-7,8-dihydropterin pyrophosphokinase, HPPK"/>
    <property type="match status" value="1"/>
</dbReference>
<dbReference type="AlphaFoldDB" id="A0AB73T907"/>
<evidence type="ECO:0000313" key="11">
    <source>
        <dbReference type="EMBL" id="PWJ78728.1"/>
    </source>
</evidence>
<evidence type="ECO:0000313" key="12">
    <source>
        <dbReference type="Proteomes" id="UP000245412"/>
    </source>
</evidence>
<comment type="pathway">
    <text evidence="9">Cofactor biosynthesis; tetrahydrofolate biosynthesis; 2-amino-4-hydroxy-6-hydroxymethyl-7,8-dihydropteridine diphosphate from 7,8-dihydroneopterin triphosphate: step 3/4.</text>
</comment>
<dbReference type="GO" id="GO:0046654">
    <property type="term" value="P:tetrahydrofolate biosynthetic process"/>
    <property type="evidence" value="ECO:0007669"/>
    <property type="project" value="UniProtKB-UniRule"/>
</dbReference>
<evidence type="ECO:0000256" key="9">
    <source>
        <dbReference type="RuleBase" id="RU362079"/>
    </source>
</evidence>
<evidence type="ECO:0000256" key="7">
    <source>
        <dbReference type="ARBA" id="ARBA00022840"/>
    </source>
</evidence>
<name>A0AB73T907_9FIRM</name>
<dbReference type="Proteomes" id="UP000245412">
    <property type="component" value="Unassembled WGS sequence"/>
</dbReference>
<dbReference type="InterPro" id="IPR035907">
    <property type="entry name" value="Hppk_sf"/>
</dbReference>